<dbReference type="InterPro" id="IPR013545">
    <property type="entry name" value="T2SS_protein-GspG_C"/>
</dbReference>
<dbReference type="GO" id="GO:0015627">
    <property type="term" value="C:type II protein secretion system complex"/>
    <property type="evidence" value="ECO:0007669"/>
    <property type="project" value="InterPro"/>
</dbReference>
<sequence>MIFILGLLVAIVAPNVLSNQDKAMQQKARADIATLEQALDMYRLDNHAIPPPSKGSRRWSRRRARNRWPPITARKAMCVACRMIPGATPTTIAIPASMAASMSSAWVPTARRRRGQRCRHRQLDAVSPTDGVIPAFARHPREPRAAQPSRRPVGLQPAGAVDRADDRRRADRTQRGLAGRRHAPSLDSARERLRTDLERAAIQAMEQQQSSGCDPTRRDTSS</sequence>
<protein>
    <submittedName>
        <fullName evidence="4">Type II secretion system protein G</fullName>
    </submittedName>
</protein>
<dbReference type="GO" id="GO:0015628">
    <property type="term" value="P:protein secretion by the type II secretion system"/>
    <property type="evidence" value="ECO:0007669"/>
    <property type="project" value="InterPro"/>
</dbReference>
<dbReference type="Gene3D" id="3.30.700.10">
    <property type="entry name" value="Glycoprotein, Type 4 Pilin"/>
    <property type="match status" value="1"/>
</dbReference>
<gene>
    <name evidence="4" type="primary">epsG_1</name>
    <name evidence="4" type="ORF">A8U91_02877</name>
</gene>
<dbReference type="PRINTS" id="PR00813">
    <property type="entry name" value="BCTERIALGSPG"/>
</dbReference>
<evidence type="ECO:0000256" key="1">
    <source>
        <dbReference type="ARBA" id="ARBA00022481"/>
    </source>
</evidence>
<name>A0A1B8NV27_HALEL</name>
<evidence type="ECO:0000313" key="5">
    <source>
        <dbReference type="Proteomes" id="UP000092504"/>
    </source>
</evidence>
<feature type="domain" description="Type II secretion system protein GspG C-terminal" evidence="3">
    <location>
        <begin position="15"/>
        <end position="55"/>
    </location>
</feature>
<dbReference type="Pfam" id="PF08334">
    <property type="entry name" value="T2SSG"/>
    <property type="match status" value="1"/>
</dbReference>
<dbReference type="PATRIC" id="fig|2746.7.peg.2946"/>
<proteinExistence type="predicted"/>
<evidence type="ECO:0000256" key="2">
    <source>
        <dbReference type="SAM" id="MobiDB-lite"/>
    </source>
</evidence>
<dbReference type="AlphaFoldDB" id="A0A1B8NV27"/>
<reference evidence="4 5" key="1">
    <citation type="submission" date="2016-06" db="EMBL/GenBank/DDBJ databases">
        <title>Genome sequence of halotolerant plant growth promoting strain of Halomonas elongata HEK1 isolated from salterns of Rann of Kutch, Gujarat, India.</title>
        <authorList>
            <person name="Gaba S."/>
            <person name="Singh R.N."/>
            <person name="Abrol S."/>
            <person name="Kaushik R."/>
            <person name="Saxena A.K."/>
        </authorList>
    </citation>
    <scope>NUCLEOTIDE SEQUENCE [LARGE SCALE GENOMIC DNA]</scope>
    <source>
        <strain evidence="4 5">HEK1</strain>
    </source>
</reference>
<evidence type="ECO:0000313" key="4">
    <source>
        <dbReference type="EMBL" id="OBX33835.1"/>
    </source>
</evidence>
<organism evidence="4 5">
    <name type="scientific">Halomonas elongata</name>
    <dbReference type="NCBI Taxonomy" id="2746"/>
    <lineage>
        <taxon>Bacteria</taxon>
        <taxon>Pseudomonadati</taxon>
        <taxon>Pseudomonadota</taxon>
        <taxon>Gammaproteobacteria</taxon>
        <taxon>Oceanospirillales</taxon>
        <taxon>Halomonadaceae</taxon>
        <taxon>Halomonas</taxon>
    </lineage>
</organism>
<dbReference type="InterPro" id="IPR000983">
    <property type="entry name" value="Bac_GSPG_pilin"/>
</dbReference>
<feature type="compositionally biased region" description="Basic and acidic residues" evidence="2">
    <location>
        <begin position="188"/>
        <end position="199"/>
    </location>
</feature>
<keyword evidence="1" id="KW-0488">Methylation</keyword>
<evidence type="ECO:0000259" key="3">
    <source>
        <dbReference type="Pfam" id="PF08334"/>
    </source>
</evidence>
<dbReference type="Proteomes" id="UP000092504">
    <property type="component" value="Unassembled WGS sequence"/>
</dbReference>
<feature type="compositionally biased region" description="Basic and acidic residues" evidence="2">
    <location>
        <begin position="162"/>
        <end position="174"/>
    </location>
</feature>
<dbReference type="SUPFAM" id="SSF54523">
    <property type="entry name" value="Pili subunits"/>
    <property type="match status" value="1"/>
</dbReference>
<feature type="region of interest" description="Disordered" evidence="2">
    <location>
        <begin position="108"/>
        <end position="222"/>
    </location>
</feature>
<accession>A0A1B8NV27</accession>
<dbReference type="InterPro" id="IPR045584">
    <property type="entry name" value="Pilin-like"/>
</dbReference>
<comment type="caution">
    <text evidence="4">The sequence shown here is derived from an EMBL/GenBank/DDBJ whole genome shotgun (WGS) entry which is preliminary data.</text>
</comment>
<dbReference type="EMBL" id="MAJD01000002">
    <property type="protein sequence ID" value="OBX33835.1"/>
    <property type="molecule type" value="Genomic_DNA"/>
</dbReference>
<feature type="compositionally biased region" description="Basic residues" evidence="2">
    <location>
        <begin position="110"/>
        <end position="120"/>
    </location>
</feature>